<keyword evidence="1 2" id="KW-0238">DNA-binding</keyword>
<proteinExistence type="predicted"/>
<dbReference type="PRINTS" id="PR00455">
    <property type="entry name" value="HTHTETR"/>
</dbReference>
<evidence type="ECO:0000259" key="3">
    <source>
        <dbReference type="PROSITE" id="PS50977"/>
    </source>
</evidence>
<dbReference type="PANTHER" id="PTHR30328">
    <property type="entry name" value="TRANSCRIPTIONAL REPRESSOR"/>
    <property type="match status" value="1"/>
</dbReference>
<feature type="DNA-binding region" description="H-T-H motif" evidence="2">
    <location>
        <begin position="51"/>
        <end position="70"/>
    </location>
</feature>
<sequence length="227" mass="26421">MVSFIQISIFAHELTLLLDIKVVMSKKDNTEQAILQTAETEFLDKGFALAKTTEIAKQAGVTHAMLHYYYRTKEKLFERVFQEKVDLMAHSLVATLDDGKPFLKQMEDLMGAHFDFIAENPKLPFFLLNEIHLNEKRRELYLPVLSSAVRNTLQNVKRRLEQAVKRGEVRPIRTADLMFSIFSLNVMSFVGQSLVQQAFDLDREDVRQFILQRRAENIEMILSRLRK</sequence>
<organism evidence="4 5">
    <name type="scientific">Paraprevotella clara YIT 11840</name>
    <dbReference type="NCBI Taxonomy" id="762968"/>
    <lineage>
        <taxon>Bacteria</taxon>
        <taxon>Pseudomonadati</taxon>
        <taxon>Bacteroidota</taxon>
        <taxon>Bacteroidia</taxon>
        <taxon>Bacteroidales</taxon>
        <taxon>Prevotellaceae</taxon>
        <taxon>Paraprevotella</taxon>
    </lineage>
</organism>
<comment type="caution">
    <text evidence="4">The sequence shown here is derived from an EMBL/GenBank/DDBJ whole genome shotgun (WGS) entry which is preliminary data.</text>
</comment>
<evidence type="ECO:0000313" key="5">
    <source>
        <dbReference type="Proteomes" id="UP000003598"/>
    </source>
</evidence>
<protein>
    <submittedName>
        <fullName evidence="4">Transcriptional regulator, TetR family</fullName>
    </submittedName>
</protein>
<dbReference type="STRING" id="762968.HMPREF9441_01413"/>
<dbReference type="Proteomes" id="UP000003598">
    <property type="component" value="Unassembled WGS sequence"/>
</dbReference>
<dbReference type="OrthoDB" id="9789566at2"/>
<dbReference type="InterPro" id="IPR009057">
    <property type="entry name" value="Homeodomain-like_sf"/>
</dbReference>
<dbReference type="PANTHER" id="PTHR30328:SF54">
    <property type="entry name" value="HTH-TYPE TRANSCRIPTIONAL REPRESSOR SCO4008"/>
    <property type="match status" value="1"/>
</dbReference>
<dbReference type="Gene3D" id="1.10.357.10">
    <property type="entry name" value="Tetracycline Repressor, domain 2"/>
    <property type="match status" value="1"/>
</dbReference>
<reference evidence="4 5" key="1">
    <citation type="submission" date="2011-03" db="EMBL/GenBank/DDBJ databases">
        <authorList>
            <person name="Weinstock G."/>
            <person name="Sodergren E."/>
            <person name="Clifton S."/>
            <person name="Fulton L."/>
            <person name="Fulton B."/>
            <person name="Courtney L."/>
            <person name="Fronick C."/>
            <person name="Harrison M."/>
            <person name="Strong C."/>
            <person name="Farmer C."/>
            <person name="Delahaunty K."/>
            <person name="Markovic C."/>
            <person name="Hall O."/>
            <person name="Minx P."/>
            <person name="Tomlinson C."/>
            <person name="Mitreva M."/>
            <person name="Hou S."/>
            <person name="Chen J."/>
            <person name="Wollam A."/>
            <person name="Pepin K.H."/>
            <person name="Johnson M."/>
            <person name="Bhonagiri V."/>
            <person name="Zhang X."/>
            <person name="Suruliraj S."/>
            <person name="Warren W."/>
            <person name="Chinwalla A."/>
            <person name="Mardis E.R."/>
            <person name="Wilson R.K."/>
        </authorList>
    </citation>
    <scope>NUCLEOTIDE SEQUENCE [LARGE SCALE GENOMIC DNA]</scope>
    <source>
        <strain evidence="4 5">YIT 11840</strain>
    </source>
</reference>
<dbReference type="EMBL" id="AFFY01000020">
    <property type="protein sequence ID" value="EHH00694.1"/>
    <property type="molecule type" value="Genomic_DNA"/>
</dbReference>
<evidence type="ECO:0000256" key="1">
    <source>
        <dbReference type="ARBA" id="ARBA00023125"/>
    </source>
</evidence>
<name>G5SPX8_9BACT</name>
<dbReference type="SUPFAM" id="SSF46689">
    <property type="entry name" value="Homeodomain-like"/>
    <property type="match status" value="1"/>
</dbReference>
<dbReference type="eggNOG" id="COG1309">
    <property type="taxonomic scope" value="Bacteria"/>
</dbReference>
<feature type="domain" description="HTH tetR-type" evidence="3">
    <location>
        <begin position="28"/>
        <end position="88"/>
    </location>
</feature>
<keyword evidence="5" id="KW-1185">Reference proteome</keyword>
<dbReference type="InterPro" id="IPR036271">
    <property type="entry name" value="Tet_transcr_reg_TetR-rel_C_sf"/>
</dbReference>
<dbReference type="GO" id="GO:0003677">
    <property type="term" value="F:DNA binding"/>
    <property type="evidence" value="ECO:0007669"/>
    <property type="project" value="UniProtKB-UniRule"/>
</dbReference>
<dbReference type="InterPro" id="IPR001647">
    <property type="entry name" value="HTH_TetR"/>
</dbReference>
<accession>G5SPX8</accession>
<evidence type="ECO:0000313" key="4">
    <source>
        <dbReference type="EMBL" id="EHH00694.1"/>
    </source>
</evidence>
<dbReference type="PATRIC" id="fig|762968.3.peg.1263"/>
<evidence type="ECO:0000256" key="2">
    <source>
        <dbReference type="PROSITE-ProRule" id="PRU00335"/>
    </source>
</evidence>
<dbReference type="HOGENOM" id="CLU_069356_1_4_10"/>
<dbReference type="AlphaFoldDB" id="G5SPX8"/>
<dbReference type="PROSITE" id="PS50977">
    <property type="entry name" value="HTH_TETR_2"/>
    <property type="match status" value="1"/>
</dbReference>
<dbReference type="InterPro" id="IPR050109">
    <property type="entry name" value="HTH-type_TetR-like_transc_reg"/>
</dbReference>
<gene>
    <name evidence="4" type="ORF">HMPREF9441_01413</name>
</gene>
<dbReference type="Pfam" id="PF00440">
    <property type="entry name" value="TetR_N"/>
    <property type="match status" value="1"/>
</dbReference>
<dbReference type="SUPFAM" id="SSF48498">
    <property type="entry name" value="Tetracyclin repressor-like, C-terminal domain"/>
    <property type="match status" value="1"/>
</dbReference>